<gene>
    <name evidence="1" type="ORF">SAMN05216561_105225</name>
</gene>
<dbReference type="OrthoDB" id="1828825at2"/>
<dbReference type="AlphaFoldDB" id="A0A1I3FZ95"/>
<dbReference type="RefSeq" id="WP_143099694.1">
    <property type="nucleotide sequence ID" value="NZ_BKAF01000006.1"/>
</dbReference>
<keyword evidence="2" id="KW-1185">Reference proteome</keyword>
<evidence type="ECO:0000313" key="2">
    <source>
        <dbReference type="Proteomes" id="UP000198649"/>
    </source>
</evidence>
<protein>
    <submittedName>
        <fullName evidence="1">Uncharacterized protein</fullName>
    </submittedName>
</protein>
<proteinExistence type="predicted"/>
<organism evidence="1 2">
    <name type="scientific">Nocardioides psychrotolerans</name>
    <dbReference type="NCBI Taxonomy" id="1005945"/>
    <lineage>
        <taxon>Bacteria</taxon>
        <taxon>Bacillati</taxon>
        <taxon>Actinomycetota</taxon>
        <taxon>Actinomycetes</taxon>
        <taxon>Propionibacteriales</taxon>
        <taxon>Nocardioidaceae</taxon>
        <taxon>Nocardioides</taxon>
    </lineage>
</organism>
<dbReference type="STRING" id="1005945.SAMN05216561_105225"/>
<sequence>MLSVLNAGIGGDRVLADGLQSPGGSSALKRYAIDALSQAGVTEVVALESINDIGEGHAGMNDLPVTYSLEAVSPPSDPAEGPTA</sequence>
<accession>A0A1I3FZ95</accession>
<evidence type="ECO:0000313" key="1">
    <source>
        <dbReference type="EMBL" id="SFI16477.1"/>
    </source>
</evidence>
<name>A0A1I3FZ95_9ACTN</name>
<dbReference type="Proteomes" id="UP000198649">
    <property type="component" value="Unassembled WGS sequence"/>
</dbReference>
<reference evidence="1 2" key="1">
    <citation type="submission" date="2016-10" db="EMBL/GenBank/DDBJ databases">
        <authorList>
            <person name="de Groot N.N."/>
        </authorList>
    </citation>
    <scope>NUCLEOTIDE SEQUENCE [LARGE SCALE GENOMIC DNA]</scope>
    <source>
        <strain evidence="1 2">CGMCC 1.11156</strain>
    </source>
</reference>
<dbReference type="EMBL" id="FOQG01000005">
    <property type="protein sequence ID" value="SFI16477.1"/>
    <property type="molecule type" value="Genomic_DNA"/>
</dbReference>